<dbReference type="AlphaFoldDB" id="A0A194XJD3"/>
<dbReference type="KEGG" id="psco:LY89DRAFT_731216"/>
<dbReference type="EMBL" id="KQ947410">
    <property type="protein sequence ID" value="KUJ20229.1"/>
    <property type="molecule type" value="Genomic_DNA"/>
</dbReference>
<feature type="compositionally biased region" description="Pro residues" evidence="1">
    <location>
        <begin position="1"/>
        <end position="10"/>
    </location>
</feature>
<dbReference type="InParanoid" id="A0A194XJD3"/>
<protein>
    <submittedName>
        <fullName evidence="2">Uncharacterized protein</fullName>
    </submittedName>
</protein>
<accession>A0A194XJD3</accession>
<reference evidence="2 3" key="1">
    <citation type="submission" date="2015-10" db="EMBL/GenBank/DDBJ databases">
        <title>Full genome of DAOMC 229536 Phialocephala scopiformis, a fungal endophyte of spruce producing the potent anti-insectan compound rugulosin.</title>
        <authorList>
            <consortium name="DOE Joint Genome Institute"/>
            <person name="Walker A.K."/>
            <person name="Frasz S.L."/>
            <person name="Seifert K.A."/>
            <person name="Miller J.D."/>
            <person name="Mondo S.J."/>
            <person name="Labutti K."/>
            <person name="Lipzen A."/>
            <person name="Dockter R."/>
            <person name="Kennedy M."/>
            <person name="Grigoriev I.V."/>
            <person name="Spatafora J.W."/>
        </authorList>
    </citation>
    <scope>NUCLEOTIDE SEQUENCE [LARGE SCALE GENOMIC DNA]</scope>
    <source>
        <strain evidence="2 3">CBS 120377</strain>
    </source>
</reference>
<dbReference type="Proteomes" id="UP000070700">
    <property type="component" value="Unassembled WGS sequence"/>
</dbReference>
<organism evidence="2 3">
    <name type="scientific">Mollisia scopiformis</name>
    <name type="common">Conifer needle endophyte fungus</name>
    <name type="synonym">Phialocephala scopiformis</name>
    <dbReference type="NCBI Taxonomy" id="149040"/>
    <lineage>
        <taxon>Eukaryota</taxon>
        <taxon>Fungi</taxon>
        <taxon>Dikarya</taxon>
        <taxon>Ascomycota</taxon>
        <taxon>Pezizomycotina</taxon>
        <taxon>Leotiomycetes</taxon>
        <taxon>Helotiales</taxon>
        <taxon>Mollisiaceae</taxon>
        <taxon>Mollisia</taxon>
    </lineage>
</organism>
<dbReference type="GO" id="GO:0000981">
    <property type="term" value="F:DNA-binding transcription factor activity, RNA polymerase II-specific"/>
    <property type="evidence" value="ECO:0007669"/>
    <property type="project" value="InterPro"/>
</dbReference>
<gene>
    <name evidence="2" type="ORF">LY89DRAFT_731216</name>
</gene>
<feature type="region of interest" description="Disordered" evidence="1">
    <location>
        <begin position="1"/>
        <end position="43"/>
    </location>
</feature>
<dbReference type="SUPFAM" id="SSF57701">
    <property type="entry name" value="Zn2/Cys6 DNA-binding domain"/>
    <property type="match status" value="1"/>
</dbReference>
<feature type="compositionally biased region" description="Pro residues" evidence="1">
    <location>
        <begin position="25"/>
        <end position="35"/>
    </location>
</feature>
<dbReference type="OrthoDB" id="10615834at2759"/>
<name>A0A194XJD3_MOLSC</name>
<evidence type="ECO:0000313" key="3">
    <source>
        <dbReference type="Proteomes" id="UP000070700"/>
    </source>
</evidence>
<proteinExistence type="predicted"/>
<sequence length="206" mass="23892">MAPPTPPQTPPTSRSRPQLDITTKPPSPPPSPGPLSPEDAEDPEPPFLRSCLQCHLSHLKCSYTIYFHTLLVNRSKDPIVSCTRCIRNGEDFCIQRLHKGYDKERTEWDTYDFVADKIVEVKVAGSKRTKKVREEIEMQIVGKNVQRLWEEAEGKKKSPLPRPELWGLKLKYLRDRGGESWRKDAIEVERLKGWAERDRLRRRHSV</sequence>
<dbReference type="GeneID" id="28829278"/>
<evidence type="ECO:0000313" key="2">
    <source>
        <dbReference type="EMBL" id="KUJ20229.1"/>
    </source>
</evidence>
<dbReference type="InterPro" id="IPR036864">
    <property type="entry name" value="Zn2-C6_fun-type_DNA-bd_sf"/>
</dbReference>
<evidence type="ECO:0000256" key="1">
    <source>
        <dbReference type="SAM" id="MobiDB-lite"/>
    </source>
</evidence>
<dbReference type="RefSeq" id="XP_018074584.1">
    <property type="nucleotide sequence ID" value="XM_018219552.1"/>
</dbReference>
<keyword evidence="3" id="KW-1185">Reference proteome</keyword>
<dbReference type="GO" id="GO:0008270">
    <property type="term" value="F:zinc ion binding"/>
    <property type="evidence" value="ECO:0007669"/>
    <property type="project" value="InterPro"/>
</dbReference>